<dbReference type="Pfam" id="PF00903">
    <property type="entry name" value="Glyoxalase"/>
    <property type="match status" value="2"/>
</dbReference>
<dbReference type="GO" id="GO:0051213">
    <property type="term" value="F:dioxygenase activity"/>
    <property type="evidence" value="ECO:0007669"/>
    <property type="project" value="UniProtKB-KW"/>
</dbReference>
<accession>A0ABZ1BRN9</accession>
<dbReference type="Gene3D" id="3.10.180.10">
    <property type="entry name" value="2,3-Dihydroxybiphenyl 1,2-Dioxygenase, domain 1"/>
    <property type="match status" value="2"/>
</dbReference>
<keyword evidence="2" id="KW-0560">Oxidoreductase</keyword>
<dbReference type="CDD" id="cd08347">
    <property type="entry name" value="PcpA_C_like"/>
    <property type="match status" value="1"/>
</dbReference>
<feature type="domain" description="VOC" evidence="1">
    <location>
        <begin position="160"/>
        <end position="279"/>
    </location>
</feature>
<keyword evidence="3" id="KW-1185">Reference proteome</keyword>
<dbReference type="InterPro" id="IPR029068">
    <property type="entry name" value="Glyas_Bleomycin-R_OHBP_Dase"/>
</dbReference>
<dbReference type="EMBL" id="CP141614">
    <property type="protein sequence ID" value="WRP15477.1"/>
    <property type="molecule type" value="Genomic_DNA"/>
</dbReference>
<keyword evidence="2" id="KW-0223">Dioxygenase</keyword>
<evidence type="ECO:0000313" key="2">
    <source>
        <dbReference type="EMBL" id="WRP15477.1"/>
    </source>
</evidence>
<dbReference type="InterPro" id="IPR004360">
    <property type="entry name" value="Glyas_Fos-R_dOase_dom"/>
</dbReference>
<dbReference type="PANTHER" id="PTHR36110">
    <property type="entry name" value="RING-CLEAVING DIOXYGENASE MHQE-RELATED"/>
    <property type="match status" value="1"/>
</dbReference>
<evidence type="ECO:0000259" key="1">
    <source>
        <dbReference type="PROSITE" id="PS51819"/>
    </source>
</evidence>
<proteinExistence type="predicted"/>
<reference evidence="3" key="1">
    <citation type="submission" date="2023-12" db="EMBL/GenBank/DDBJ databases">
        <title>Novel isolates from deep terrestrial aquifers shed light on the physiology and ecology of the class Limnochordia.</title>
        <authorList>
            <person name="Karnachuk O.V."/>
            <person name="Lukina A.P."/>
            <person name="Avakyan M.R."/>
            <person name="Kadnikov V."/>
            <person name="Begmatov S."/>
            <person name="Beletsky A.V."/>
            <person name="Mardanov A.V."/>
            <person name="Ravin N.V."/>
        </authorList>
    </citation>
    <scope>NUCLEOTIDE SEQUENCE [LARGE SCALE GENOMIC DNA]</scope>
    <source>
        <strain evidence="3">LN</strain>
    </source>
</reference>
<dbReference type="InterPro" id="IPR052537">
    <property type="entry name" value="Extradiol_RC_dioxygenase"/>
</dbReference>
<evidence type="ECO:0000313" key="3">
    <source>
        <dbReference type="Proteomes" id="UP001333102"/>
    </source>
</evidence>
<dbReference type="Proteomes" id="UP001333102">
    <property type="component" value="Chromosome"/>
</dbReference>
<dbReference type="SUPFAM" id="SSF54593">
    <property type="entry name" value="Glyoxalase/Bleomycin resistance protein/Dihydroxybiphenyl dioxygenase"/>
    <property type="match status" value="1"/>
</dbReference>
<dbReference type="InterPro" id="IPR037523">
    <property type="entry name" value="VOC_core"/>
</dbReference>
<organism evidence="2 3">
    <name type="scientific">Geochorda subterranea</name>
    <dbReference type="NCBI Taxonomy" id="3109564"/>
    <lineage>
        <taxon>Bacteria</taxon>
        <taxon>Bacillati</taxon>
        <taxon>Bacillota</taxon>
        <taxon>Limnochordia</taxon>
        <taxon>Limnochordales</taxon>
        <taxon>Geochordaceae</taxon>
        <taxon>Geochorda</taxon>
    </lineage>
</organism>
<dbReference type="PROSITE" id="PS51819">
    <property type="entry name" value="VOC"/>
    <property type="match status" value="2"/>
</dbReference>
<feature type="domain" description="VOC" evidence="1">
    <location>
        <begin position="11"/>
        <end position="136"/>
    </location>
</feature>
<name>A0ABZ1BRN9_9FIRM</name>
<sequence length="325" mass="35972">MKGWLDRMVHGIHHVTAIAGDPQTNLEFYAGVLGMRLVKRSVNQDAPGTYHFFYADAEGHPGTDLTFFPWPHADRGRKGAGQIVEVALAVPPGSLAHWHERLLAHGVRPGPVEWRFGESALPFEDPDGISVALVESEGALQRPFTPWATGPVPAAYQVRGLHSVRLWQRRLAPSARLLTEVLGFEAQGQEDGWHRFGVEGGGSGCYLDIREVPGAPPGSWGPGVIHHVAWRVRDDAEQRQVRTRVEVAGCRPTPVIDRFWFKSVYFQEPGGVIYELATDGPGFAVDEELDRLGERLVLPPWLEPHRARIEAALPPVTLRWGVGRT</sequence>
<protein>
    <submittedName>
        <fullName evidence="2">Ring-cleaving dioxygenase</fullName>
    </submittedName>
</protein>
<gene>
    <name evidence="2" type="ORF">VLY81_04755</name>
</gene>
<dbReference type="PANTHER" id="PTHR36110:SF4">
    <property type="entry name" value="RING-CLEAVING DIOXYGENASE MHQA-RELATED"/>
    <property type="match status" value="1"/>
</dbReference>